<name>A0ABN8A6F5_9BACI</name>
<reference evidence="2 3" key="1">
    <citation type="submission" date="2021-10" db="EMBL/GenBank/DDBJ databases">
        <authorList>
            <person name="Criscuolo A."/>
        </authorList>
    </citation>
    <scope>NUCLEOTIDE SEQUENCE [LARGE SCALE GENOMIC DNA]</scope>
    <source>
        <strain evidence="3">CIP 111899</strain>
    </source>
</reference>
<organism evidence="2 3">
    <name type="scientific">Bacillus rhizoplanae</name>
    <dbReference type="NCBI Taxonomy" id="2880966"/>
    <lineage>
        <taxon>Bacteria</taxon>
        <taxon>Bacillati</taxon>
        <taxon>Bacillota</taxon>
        <taxon>Bacilli</taxon>
        <taxon>Bacillales</taxon>
        <taxon>Bacillaceae</taxon>
        <taxon>Bacillus</taxon>
    </lineage>
</organism>
<evidence type="ECO:0000313" key="3">
    <source>
        <dbReference type="Proteomes" id="UP000789423"/>
    </source>
</evidence>
<feature type="transmembrane region" description="Helical" evidence="1">
    <location>
        <begin position="176"/>
        <end position="194"/>
    </location>
</feature>
<proteinExistence type="predicted"/>
<gene>
    <name evidence="2" type="ORF">BACCIP111899_03874</name>
</gene>
<evidence type="ECO:0000256" key="1">
    <source>
        <dbReference type="SAM" id="Phobius"/>
    </source>
</evidence>
<protein>
    <recommendedName>
        <fullName evidence="4">DUF4018 domain-containing protein</fullName>
    </recommendedName>
</protein>
<keyword evidence="1" id="KW-1133">Transmembrane helix</keyword>
<dbReference type="Proteomes" id="UP000789423">
    <property type="component" value="Unassembled WGS sequence"/>
</dbReference>
<feature type="transmembrane region" description="Helical" evidence="1">
    <location>
        <begin position="55"/>
        <end position="88"/>
    </location>
</feature>
<dbReference type="Pfam" id="PF13210">
    <property type="entry name" value="DUF4018"/>
    <property type="match status" value="1"/>
</dbReference>
<dbReference type="EMBL" id="CAKJTI010000033">
    <property type="protein sequence ID" value="CAG9614641.1"/>
    <property type="molecule type" value="Genomic_DNA"/>
</dbReference>
<feature type="transmembrane region" description="Helical" evidence="1">
    <location>
        <begin position="26"/>
        <end position="43"/>
    </location>
</feature>
<dbReference type="InterPro" id="IPR025089">
    <property type="entry name" value="DUF4018"/>
</dbReference>
<feature type="transmembrane region" description="Helical" evidence="1">
    <location>
        <begin position="94"/>
        <end position="111"/>
    </location>
</feature>
<accession>A0ABN8A6F5</accession>
<keyword evidence="1" id="KW-0472">Membrane</keyword>
<feature type="transmembrane region" description="Helical" evidence="1">
    <location>
        <begin position="143"/>
        <end position="164"/>
    </location>
</feature>
<keyword evidence="3" id="KW-1185">Reference proteome</keyword>
<feature type="transmembrane region" description="Helical" evidence="1">
    <location>
        <begin position="223"/>
        <end position="245"/>
    </location>
</feature>
<keyword evidence="1" id="KW-0812">Transmembrane</keyword>
<feature type="transmembrane region" description="Helical" evidence="1">
    <location>
        <begin position="118"/>
        <end position="137"/>
    </location>
</feature>
<sequence length="375" mass="44132">MNTWLRYVNDFILILLLSLLTEKGEVLHIVLFLLVSHICLLLIMKNGQKKKAWLVTLFILQIITCYSLSLFSVIGSILLPFFFFLVYAKDDVTPFHKLLGAFLWSFCSFLFHMQLPSIWEIGLLISYTLLTLWITSFNRNQQTMRLLTVTAIGIVSFLFIPIFPYVRNIIAYMMQWISLGVGYMLNPLFLWAQLKPTDDSWKSKLSKGESPPLPIPEKGYNPLILQSIAILIIVIIAIYVIWKLFKNRHEIRFGRIASYESIIVASEQGRMQKRSKRLRPPKNAIRKEIFNLEKKLKPPLNRLRGETVEQWMERLHRVEQVSIQFDVIINAYNATRYANHDDTELLQKFKREVHTLYKNRKSVKEKKNKLEPQYY</sequence>
<comment type="caution">
    <text evidence="2">The sequence shown here is derived from an EMBL/GenBank/DDBJ whole genome shotgun (WGS) entry which is preliminary data.</text>
</comment>
<evidence type="ECO:0000313" key="2">
    <source>
        <dbReference type="EMBL" id="CAG9614641.1"/>
    </source>
</evidence>
<dbReference type="RefSeq" id="WP_230576582.1">
    <property type="nucleotide sequence ID" value="NZ_CAKJTI010000033.1"/>
</dbReference>
<evidence type="ECO:0008006" key="4">
    <source>
        <dbReference type="Google" id="ProtNLM"/>
    </source>
</evidence>